<comment type="caution">
    <text evidence="2">The sequence shown here is derived from an EMBL/GenBank/DDBJ whole genome shotgun (WGS) entry which is preliminary data.</text>
</comment>
<dbReference type="AlphaFoldDB" id="A0A5D0R9B0"/>
<keyword evidence="3" id="KW-1185">Reference proteome</keyword>
<reference evidence="2 3" key="1">
    <citation type="submission" date="2019-08" db="EMBL/GenBank/DDBJ databases">
        <title>Genomes of Antarctic Bizionia species.</title>
        <authorList>
            <person name="Bowman J.P."/>
        </authorList>
    </citation>
    <scope>NUCLEOTIDE SEQUENCE [LARGE SCALE GENOMIC DNA]</scope>
    <source>
        <strain evidence="2 3">ADA-4</strain>
    </source>
</reference>
<feature type="signal peptide" evidence="1">
    <location>
        <begin position="1"/>
        <end position="19"/>
    </location>
</feature>
<sequence length="266" mass="29711">MRKLLLFALCLLCFTFAKAQDEEEQPDYSPFDDGKFLPDKIQNPLANIVNLPISYQLSFGDDYANVLNLEPSIPILITKKWMMVTETIIPILSMPTVSGYNSGLGNIRFITSLTTVKQTGFSWGIGPAFMLPAVKESLGNNKFSIGPSLVALKQTYGFTYGLAVQNYFSVVGSSTKADVNILYAEIILSKTFSKDWYVYSNPQITADWNADSDNQWTVPLGLGIGKLVNHRYLPLNLKAGFYRYIANPMDADWLIQAQVSFLINTK</sequence>
<dbReference type="RefSeq" id="WP_148401977.1">
    <property type="nucleotide sequence ID" value="NZ_VSKK01000001.1"/>
</dbReference>
<keyword evidence="1" id="KW-0732">Signal</keyword>
<evidence type="ECO:0000313" key="2">
    <source>
        <dbReference type="EMBL" id="TYB78240.1"/>
    </source>
</evidence>
<protein>
    <submittedName>
        <fullName evidence="2">Neuromedin U</fullName>
    </submittedName>
</protein>
<evidence type="ECO:0000313" key="3">
    <source>
        <dbReference type="Proteomes" id="UP000323720"/>
    </source>
</evidence>
<evidence type="ECO:0000256" key="1">
    <source>
        <dbReference type="SAM" id="SignalP"/>
    </source>
</evidence>
<accession>A0A5D0R9B0</accession>
<feature type="chain" id="PRO_5022695440" evidence="1">
    <location>
        <begin position="20"/>
        <end position="266"/>
    </location>
</feature>
<proteinExistence type="predicted"/>
<dbReference type="EMBL" id="VSKK01000001">
    <property type="protein sequence ID" value="TYB78240.1"/>
    <property type="molecule type" value="Genomic_DNA"/>
</dbReference>
<dbReference type="Proteomes" id="UP000323720">
    <property type="component" value="Unassembled WGS sequence"/>
</dbReference>
<organism evidence="2 3">
    <name type="scientific">Bizionia myxarmorum</name>
    <dbReference type="NCBI Taxonomy" id="291186"/>
    <lineage>
        <taxon>Bacteria</taxon>
        <taxon>Pseudomonadati</taxon>
        <taxon>Bacteroidota</taxon>
        <taxon>Flavobacteriia</taxon>
        <taxon>Flavobacteriales</taxon>
        <taxon>Flavobacteriaceae</taxon>
        <taxon>Bizionia</taxon>
    </lineage>
</organism>
<dbReference type="OrthoDB" id="9809066at2"/>
<gene>
    <name evidence="2" type="ORF">ES674_00215</name>
</gene>
<name>A0A5D0R9B0_9FLAO</name>